<keyword evidence="3 8" id="KW-1134">Transmembrane beta strand</keyword>
<dbReference type="SUPFAM" id="SSF56935">
    <property type="entry name" value="Porins"/>
    <property type="match status" value="1"/>
</dbReference>
<keyword evidence="14" id="KW-1185">Reference proteome</keyword>
<keyword evidence="5 9" id="KW-0798">TonB box</keyword>
<gene>
    <name evidence="13" type="ORF">GCM10007423_21660</name>
</gene>
<comment type="subcellular location">
    <subcellularLocation>
        <location evidence="1 8">Cell outer membrane</location>
        <topology evidence="1 8">Multi-pass membrane protein</topology>
    </subcellularLocation>
</comment>
<comment type="similarity">
    <text evidence="8 9">Belongs to the TonB-dependent receptor family.</text>
</comment>
<reference evidence="14" key="1">
    <citation type="journal article" date="2019" name="Int. J. Syst. Evol. Microbiol.">
        <title>The Global Catalogue of Microorganisms (GCM) 10K type strain sequencing project: providing services to taxonomists for standard genome sequencing and annotation.</title>
        <authorList>
            <consortium name="The Broad Institute Genomics Platform"/>
            <consortium name="The Broad Institute Genome Sequencing Center for Infectious Disease"/>
            <person name="Wu L."/>
            <person name="Ma J."/>
        </authorList>
    </citation>
    <scope>NUCLEOTIDE SEQUENCE [LARGE SCALE GENOMIC DNA]</scope>
    <source>
        <strain evidence="14">CGMCC 1.15288</strain>
    </source>
</reference>
<dbReference type="Proteomes" id="UP000600214">
    <property type="component" value="Unassembled WGS sequence"/>
</dbReference>
<dbReference type="InterPro" id="IPR008969">
    <property type="entry name" value="CarboxyPept-like_regulatory"/>
</dbReference>
<dbReference type="InterPro" id="IPR023997">
    <property type="entry name" value="TonB-dep_OMP_SusC/RagA_CS"/>
</dbReference>
<evidence type="ECO:0000256" key="5">
    <source>
        <dbReference type="ARBA" id="ARBA00023077"/>
    </source>
</evidence>
<protein>
    <submittedName>
        <fullName evidence="13">SusC/RagA family TonB-linked outer membrane protein</fullName>
    </submittedName>
</protein>
<dbReference type="InterPro" id="IPR039426">
    <property type="entry name" value="TonB-dep_rcpt-like"/>
</dbReference>
<feature type="domain" description="TonB-dependent receptor plug" evidence="12">
    <location>
        <begin position="220"/>
        <end position="326"/>
    </location>
</feature>
<dbReference type="InterPro" id="IPR023996">
    <property type="entry name" value="TonB-dep_OMP_SusC/RagA"/>
</dbReference>
<dbReference type="Gene3D" id="2.60.40.1120">
    <property type="entry name" value="Carboxypeptidase-like, regulatory domain"/>
    <property type="match status" value="1"/>
</dbReference>
<organism evidence="13 14">
    <name type="scientific">Dyadobacter endophyticus</name>
    <dbReference type="NCBI Taxonomy" id="1749036"/>
    <lineage>
        <taxon>Bacteria</taxon>
        <taxon>Pseudomonadati</taxon>
        <taxon>Bacteroidota</taxon>
        <taxon>Cytophagia</taxon>
        <taxon>Cytophagales</taxon>
        <taxon>Spirosomataceae</taxon>
        <taxon>Dyadobacter</taxon>
    </lineage>
</organism>
<evidence type="ECO:0000256" key="6">
    <source>
        <dbReference type="ARBA" id="ARBA00023136"/>
    </source>
</evidence>
<feature type="domain" description="TonB-dependent receptor-like beta-barrel" evidence="11">
    <location>
        <begin position="470"/>
        <end position="865"/>
    </location>
</feature>
<dbReference type="Gene3D" id="2.170.130.10">
    <property type="entry name" value="TonB-dependent receptor, plug domain"/>
    <property type="match status" value="1"/>
</dbReference>
<dbReference type="Pfam" id="PF00593">
    <property type="entry name" value="TonB_dep_Rec_b-barrel"/>
    <property type="match status" value="1"/>
</dbReference>
<keyword evidence="2 8" id="KW-0813">Transport</keyword>
<sequence length="1094" mass="122256">MKVTLIQFCTIALFATIVVARPGHAQEILEQRVTLKIENQDIKTALLKIEAIAHVKFMYSPELIRSRRKVTLEVKNERLAQVLARFFKPLEISFQVNKKHIILSDNEFENSGAVEEPAEILKPEDLTQFMVSGKVTDEKGDGLPGVNVVLKGTQTGTATDVNGKYSLNIPDEKGTLVYSFLGYVTQEKAIGNQSVVDIKLVVDDKALEEVVVVGYGSQRKADVTSAVVRVTPENFIKGPTLDAGQLLQGKVAGLTISAPSGDPTQGSQILLRGNTTLLGANSNPLVLIDGVPGDLKTIAPEDIEAIDVLKDGSAAAIYGTRGTNGVIIVTTKRASGDYNSAVEYNTSFSTQTIARKLDLLTAADYREHIAQGIRDKSWDLGGNTDWMKEVTKKTLSQIHNLTFRGGNHKTNYLVNLNYRFLDGIFIKSENTTFNGRADVNHTMFNDKLNINIGFLNSYNTYPTTGDGVSFNGYAYRQALIQNPTAPTKNPDGTWFQQTGIFNYDNPLARLYESDGKNDSQNSRITGNLTYNPISGLKLSALLSYNRYNQTRGYSETKNHISTLRDGRNGYASNGSTSSVDKLMELTAQFSKNFGQHKASVLGGYSYQDNSNRNFWMQNWDFPTDKFTYNNIGIGNAIKTGLAPMGSGKAETNLIGFFARATYNYDDRYLLLASVRHEGASQLVGSKHPWGTFPAVSLGWRISNEAFMKGQHLFDDLKLRAGYGVTGTQPSNLFLGVAILNYQKYFYSNGKWIQTLVPAQNPNPDLRWEEKHESNIGLDFSILKARISGSIDYYNRRINGLLYDFQVPSPPNLYTSTRANVGVMENKGLEVLVNFVPVQTKDLVWNSSVNYSTNTNKLVSLSNEIYKSTNDYFVTGATGDPVQTFTHIVRIGDKVGDFYGFKVVDISEDGKWIYEGRDGKPQAYADYQHAFEDKRVLGNGLPKFYLNWNNNIRYKKFDLGVTMRGAFKYQILNFQRMFFESTGLQQYNNIKSAYDKIFDKAVLSPSMPQEFNSYYVENGDFWKIDNITLGYDINGFKNKFIKSIRIYGSTLNTFTFTKYKGIDPEVDRLGLSPGNDNRDKYPTTRTFTLGLNLVL</sequence>
<dbReference type="InterPro" id="IPR012910">
    <property type="entry name" value="Plug_dom"/>
</dbReference>
<evidence type="ECO:0000256" key="2">
    <source>
        <dbReference type="ARBA" id="ARBA00022448"/>
    </source>
</evidence>
<evidence type="ECO:0000256" key="4">
    <source>
        <dbReference type="ARBA" id="ARBA00022692"/>
    </source>
</evidence>
<dbReference type="NCBIfam" id="TIGR04057">
    <property type="entry name" value="SusC_RagA_signa"/>
    <property type="match status" value="1"/>
</dbReference>
<evidence type="ECO:0000256" key="1">
    <source>
        <dbReference type="ARBA" id="ARBA00004571"/>
    </source>
</evidence>
<evidence type="ECO:0000259" key="11">
    <source>
        <dbReference type="Pfam" id="PF00593"/>
    </source>
</evidence>
<evidence type="ECO:0000256" key="9">
    <source>
        <dbReference type="RuleBase" id="RU003357"/>
    </source>
</evidence>
<evidence type="ECO:0000256" key="3">
    <source>
        <dbReference type="ARBA" id="ARBA00022452"/>
    </source>
</evidence>
<dbReference type="NCBIfam" id="TIGR04056">
    <property type="entry name" value="OMP_RagA_SusC"/>
    <property type="match status" value="1"/>
</dbReference>
<name>A0ABQ1YQ07_9BACT</name>
<evidence type="ECO:0000256" key="7">
    <source>
        <dbReference type="ARBA" id="ARBA00023237"/>
    </source>
</evidence>
<keyword evidence="4 8" id="KW-0812">Transmembrane</keyword>
<keyword evidence="7 8" id="KW-0998">Cell outer membrane</keyword>
<evidence type="ECO:0000313" key="14">
    <source>
        <dbReference type="Proteomes" id="UP000600214"/>
    </source>
</evidence>
<evidence type="ECO:0000256" key="8">
    <source>
        <dbReference type="PROSITE-ProRule" id="PRU01360"/>
    </source>
</evidence>
<accession>A0ABQ1YQ07</accession>
<dbReference type="Pfam" id="PF07715">
    <property type="entry name" value="Plug"/>
    <property type="match status" value="1"/>
</dbReference>
<evidence type="ECO:0000259" key="12">
    <source>
        <dbReference type="Pfam" id="PF07715"/>
    </source>
</evidence>
<keyword evidence="10" id="KW-0732">Signal</keyword>
<dbReference type="EMBL" id="BMIA01000001">
    <property type="protein sequence ID" value="GGH32254.1"/>
    <property type="molecule type" value="Genomic_DNA"/>
</dbReference>
<dbReference type="Pfam" id="PF13715">
    <property type="entry name" value="CarbopepD_reg_2"/>
    <property type="match status" value="1"/>
</dbReference>
<evidence type="ECO:0000313" key="13">
    <source>
        <dbReference type="EMBL" id="GGH32254.1"/>
    </source>
</evidence>
<proteinExistence type="inferred from homology"/>
<comment type="caution">
    <text evidence="13">The sequence shown here is derived from an EMBL/GenBank/DDBJ whole genome shotgun (WGS) entry which is preliminary data.</text>
</comment>
<dbReference type="PROSITE" id="PS52016">
    <property type="entry name" value="TONB_DEPENDENT_REC_3"/>
    <property type="match status" value="1"/>
</dbReference>
<dbReference type="Gene3D" id="2.40.170.20">
    <property type="entry name" value="TonB-dependent receptor, beta-barrel domain"/>
    <property type="match status" value="1"/>
</dbReference>
<dbReference type="InterPro" id="IPR037066">
    <property type="entry name" value="Plug_dom_sf"/>
</dbReference>
<evidence type="ECO:0000256" key="10">
    <source>
        <dbReference type="SAM" id="SignalP"/>
    </source>
</evidence>
<feature type="signal peptide" evidence="10">
    <location>
        <begin position="1"/>
        <end position="20"/>
    </location>
</feature>
<dbReference type="InterPro" id="IPR000531">
    <property type="entry name" value="Beta-barrel_TonB"/>
</dbReference>
<feature type="chain" id="PRO_5046416201" evidence="10">
    <location>
        <begin position="21"/>
        <end position="1094"/>
    </location>
</feature>
<keyword evidence="6 8" id="KW-0472">Membrane</keyword>
<dbReference type="InterPro" id="IPR036942">
    <property type="entry name" value="Beta-barrel_TonB_sf"/>
</dbReference>
<dbReference type="SUPFAM" id="SSF49464">
    <property type="entry name" value="Carboxypeptidase regulatory domain-like"/>
    <property type="match status" value="1"/>
</dbReference>